<dbReference type="EMBL" id="QGKX02001290">
    <property type="protein sequence ID" value="KAF3540673.1"/>
    <property type="molecule type" value="Genomic_DNA"/>
</dbReference>
<accession>A0A8S9QL06</accession>
<evidence type="ECO:0000313" key="2">
    <source>
        <dbReference type="Proteomes" id="UP000712600"/>
    </source>
</evidence>
<reference evidence="1" key="1">
    <citation type="submission" date="2019-12" db="EMBL/GenBank/DDBJ databases">
        <title>Genome sequencing and annotation of Brassica cretica.</title>
        <authorList>
            <person name="Studholme D.J."/>
            <person name="Sarris P."/>
        </authorList>
    </citation>
    <scope>NUCLEOTIDE SEQUENCE</scope>
    <source>
        <strain evidence="1">PFS-109/04</strain>
        <tissue evidence="1">Leaf</tissue>
    </source>
</reference>
<evidence type="ECO:0000313" key="1">
    <source>
        <dbReference type="EMBL" id="KAF3540673.1"/>
    </source>
</evidence>
<organism evidence="1 2">
    <name type="scientific">Brassica cretica</name>
    <name type="common">Mustard</name>
    <dbReference type="NCBI Taxonomy" id="69181"/>
    <lineage>
        <taxon>Eukaryota</taxon>
        <taxon>Viridiplantae</taxon>
        <taxon>Streptophyta</taxon>
        <taxon>Embryophyta</taxon>
        <taxon>Tracheophyta</taxon>
        <taxon>Spermatophyta</taxon>
        <taxon>Magnoliopsida</taxon>
        <taxon>eudicotyledons</taxon>
        <taxon>Gunneridae</taxon>
        <taxon>Pentapetalae</taxon>
        <taxon>rosids</taxon>
        <taxon>malvids</taxon>
        <taxon>Brassicales</taxon>
        <taxon>Brassicaceae</taxon>
        <taxon>Brassiceae</taxon>
        <taxon>Brassica</taxon>
    </lineage>
</organism>
<name>A0A8S9QL06_BRACR</name>
<comment type="caution">
    <text evidence="1">The sequence shown here is derived from an EMBL/GenBank/DDBJ whole genome shotgun (WGS) entry which is preliminary data.</text>
</comment>
<proteinExistence type="predicted"/>
<dbReference type="Proteomes" id="UP000712600">
    <property type="component" value="Unassembled WGS sequence"/>
</dbReference>
<protein>
    <submittedName>
        <fullName evidence="1">Uncharacterized protein</fullName>
    </submittedName>
</protein>
<sequence>MVISKSASKITFPHRDFLDTRSTKVPERWPSAELDRTHDQLGHPPSWNDRAILVLSAKLLSQDCIKLALVSSQSESFELSFQCHRSEVNQHHLAEVMHVLLKSGQAAMREEAVDEMKESQSMVNPWHRSTVFPERGLSILYD</sequence>
<dbReference type="AlphaFoldDB" id="A0A8S9QL06"/>
<gene>
    <name evidence="1" type="ORF">F2Q69_00023129</name>
</gene>